<reference evidence="9 10" key="1">
    <citation type="submission" date="2017-12" db="EMBL/GenBank/DDBJ databases">
        <title>Genomes of bacteria within cyanobacterial aggregates.</title>
        <authorList>
            <person name="Cai H."/>
        </authorList>
    </citation>
    <scope>NUCLEOTIDE SEQUENCE [LARGE SCALE GENOMIC DNA]</scope>
    <source>
        <strain evidence="9 10">TH16</strain>
        <plasmid evidence="9 10">unnamed3</plasmid>
    </source>
</reference>
<evidence type="ECO:0000313" key="10">
    <source>
        <dbReference type="Proteomes" id="UP000234752"/>
    </source>
</evidence>
<dbReference type="Pfam" id="PF02163">
    <property type="entry name" value="Peptidase_M50"/>
    <property type="match status" value="1"/>
</dbReference>
<keyword evidence="4 7" id="KW-0812">Transmembrane</keyword>
<dbReference type="GO" id="GO:0031293">
    <property type="term" value="P:membrane protein intracellular domain proteolysis"/>
    <property type="evidence" value="ECO:0007669"/>
    <property type="project" value="TreeGrafter"/>
</dbReference>
<dbReference type="InterPro" id="IPR001193">
    <property type="entry name" value="MBTPS2"/>
</dbReference>
<evidence type="ECO:0000256" key="2">
    <source>
        <dbReference type="ARBA" id="ARBA00004127"/>
    </source>
</evidence>
<dbReference type="SUPFAM" id="SSF111369">
    <property type="entry name" value="HlyD-like secretion proteins"/>
    <property type="match status" value="1"/>
</dbReference>
<comment type="subcellular location">
    <subcellularLocation>
        <location evidence="2">Endomembrane system</location>
        <topology evidence="2">Multi-pass membrane protein</topology>
    </subcellularLocation>
</comment>
<gene>
    <name evidence="9" type="ORF">C0V82_26120</name>
</gene>
<dbReference type="GO" id="GO:0004222">
    <property type="term" value="F:metalloendopeptidase activity"/>
    <property type="evidence" value="ECO:0007669"/>
    <property type="project" value="InterPro"/>
</dbReference>
<keyword evidence="6 7" id="KW-0472">Membrane</keyword>
<feature type="domain" description="Peptidase M50" evidence="8">
    <location>
        <begin position="199"/>
        <end position="279"/>
    </location>
</feature>
<feature type="transmembrane region" description="Helical" evidence="7">
    <location>
        <begin position="185"/>
        <end position="206"/>
    </location>
</feature>
<geneLocation type="plasmid" evidence="9 10">
    <name>unnamed3</name>
</geneLocation>
<keyword evidence="5 7" id="KW-1133">Transmembrane helix</keyword>
<comment type="similarity">
    <text evidence="3">Belongs to the peptidase M50B family.</text>
</comment>
<dbReference type="PANTHER" id="PTHR13325">
    <property type="entry name" value="PROTEASE M50 MEMBRANE-BOUND TRANSCRIPTION FACTOR SITE 2 PROTEASE"/>
    <property type="match status" value="1"/>
</dbReference>
<evidence type="ECO:0000256" key="1">
    <source>
        <dbReference type="ARBA" id="ARBA00001947"/>
    </source>
</evidence>
<keyword evidence="9" id="KW-0614">Plasmid</keyword>
<organism evidence="9 10">
    <name type="scientific">Niveispirillum cyanobacteriorum</name>
    <dbReference type="NCBI Taxonomy" id="1612173"/>
    <lineage>
        <taxon>Bacteria</taxon>
        <taxon>Pseudomonadati</taxon>
        <taxon>Pseudomonadota</taxon>
        <taxon>Alphaproteobacteria</taxon>
        <taxon>Rhodospirillales</taxon>
        <taxon>Azospirillaceae</taxon>
        <taxon>Niveispirillum</taxon>
    </lineage>
</organism>
<accession>A0A2K9NLM4</accession>
<dbReference type="AlphaFoldDB" id="A0A2K9NLM4"/>
<evidence type="ECO:0000256" key="7">
    <source>
        <dbReference type="SAM" id="Phobius"/>
    </source>
</evidence>
<protein>
    <submittedName>
        <fullName evidence="9">Hemolysin D</fullName>
    </submittedName>
</protein>
<feature type="transmembrane region" description="Helical" evidence="7">
    <location>
        <begin position="358"/>
        <end position="381"/>
    </location>
</feature>
<dbReference type="EMBL" id="CP025615">
    <property type="protein sequence ID" value="AUN33974.1"/>
    <property type="molecule type" value="Genomic_DNA"/>
</dbReference>
<evidence type="ECO:0000256" key="4">
    <source>
        <dbReference type="ARBA" id="ARBA00022692"/>
    </source>
</evidence>
<dbReference type="OrthoDB" id="9759690at2"/>
<evidence type="ECO:0000259" key="8">
    <source>
        <dbReference type="Pfam" id="PF02163"/>
    </source>
</evidence>
<sequence length="711" mass="79308">MAATFSDAEQQPIPLPALRDELLLHQAAPDHHGNPRWTLEDPARNRFFQIGWAEMEMLARWQLGEASAVVEAVNHATTLDIAIEDIIDFTRFLSGANLLQVRGPEAMARLAEQAKAGRIGWAKWLLKNYLFVRIPLVRPDRWLERALPHVRFIYTAAFFWITVLAGLTGLLLVGQQWDVFRSTFLHFFSLEGAALAGLTLFATKVIHELGHAFTAKRHGARVSSMGVALLVMFPMLYTDTSGAWKLRERRQRLQIGAAGMGAELVLACYATLAWSFLPDGMLRSAAFMLATTTWLLTLAVNLNPFMRFDGYFLLSDALDIANLQDRSFALARWHLRERLFGLGEAVPEEMPARLRRFLILYAYSVWVYRFFLFLGIALLVYHFFFKLLGIFLFAVEIVWFIGVPIWRELKEWAKRRTGLRLNHATVRTGLLTALGLALLMLPWNSNVRAPALLRAGQQAVFYAPSGAKLLLMPEHGQIVEAGTPLFQLSDPDLDHRLASVERELARLRWQNSFLVLDRASGASLRIVREDYAAAQQKHAALLLEKERLTIRAPFDGLVADIPTPLLPGEWVSGGEWLGTVTASGPALIEAFVDEHDLERLAIGNEAAFIAEAGGWDSVPLRLTTLATTATTRLQNVPELASTHGGGIAALNDAHHGPVPEKAVYRVLLTATEGHGLPMTLRGEVHIDGDRQSLALRLLTRAIAVLRRESGF</sequence>
<feature type="transmembrane region" description="Helical" evidence="7">
    <location>
        <begin position="387"/>
        <end position="406"/>
    </location>
</feature>
<dbReference type="PANTHER" id="PTHR13325:SF3">
    <property type="entry name" value="MEMBRANE-BOUND TRANSCRIPTION FACTOR SITE-2 PROTEASE"/>
    <property type="match status" value="1"/>
</dbReference>
<evidence type="ECO:0000313" key="9">
    <source>
        <dbReference type="EMBL" id="AUN33974.1"/>
    </source>
</evidence>
<dbReference type="GO" id="GO:0012505">
    <property type="term" value="C:endomembrane system"/>
    <property type="evidence" value="ECO:0007669"/>
    <property type="project" value="UniProtKB-SubCell"/>
</dbReference>
<name>A0A2K9NLM4_9PROT</name>
<feature type="transmembrane region" description="Helical" evidence="7">
    <location>
        <begin position="283"/>
        <end position="302"/>
    </location>
</feature>
<evidence type="ECO:0000256" key="3">
    <source>
        <dbReference type="ARBA" id="ARBA00007931"/>
    </source>
</evidence>
<dbReference type="KEGG" id="ncb:C0V82_26120"/>
<feature type="transmembrane region" description="Helical" evidence="7">
    <location>
        <begin position="257"/>
        <end position="277"/>
    </location>
</feature>
<feature type="transmembrane region" description="Helical" evidence="7">
    <location>
        <begin position="152"/>
        <end position="173"/>
    </location>
</feature>
<evidence type="ECO:0000256" key="5">
    <source>
        <dbReference type="ARBA" id="ARBA00022989"/>
    </source>
</evidence>
<comment type="cofactor">
    <cofactor evidence="1">
        <name>Zn(2+)</name>
        <dbReference type="ChEBI" id="CHEBI:29105"/>
    </cofactor>
</comment>
<proteinExistence type="inferred from homology"/>
<evidence type="ECO:0000256" key="6">
    <source>
        <dbReference type="ARBA" id="ARBA00023136"/>
    </source>
</evidence>
<dbReference type="GO" id="GO:0016020">
    <property type="term" value="C:membrane"/>
    <property type="evidence" value="ECO:0007669"/>
    <property type="project" value="InterPro"/>
</dbReference>
<dbReference type="GO" id="GO:0005737">
    <property type="term" value="C:cytoplasm"/>
    <property type="evidence" value="ECO:0007669"/>
    <property type="project" value="TreeGrafter"/>
</dbReference>
<keyword evidence="10" id="KW-1185">Reference proteome</keyword>
<dbReference type="Proteomes" id="UP000234752">
    <property type="component" value="Plasmid unnamed3"/>
</dbReference>
<feature type="transmembrane region" description="Helical" evidence="7">
    <location>
        <begin position="426"/>
        <end position="443"/>
    </location>
</feature>
<dbReference type="InterPro" id="IPR008915">
    <property type="entry name" value="Peptidase_M50"/>
</dbReference>